<proteinExistence type="predicted"/>
<dbReference type="Proteomes" id="UP000176997">
    <property type="component" value="Unassembled WGS sequence"/>
</dbReference>
<evidence type="ECO:0000259" key="3">
    <source>
        <dbReference type="PROSITE" id="PS50011"/>
    </source>
</evidence>
<sequence>MTIGQIQEETTHRRVVNALKMHPLIKSIAGDDLLGATSQSGVWVFGNVEATNLDGKVALKVVVPQSEQEIAKREDEVKRVYEFYRKLPSSPHVLPLLGEYLRCERTSTLPPFFGIFMEQAECDFGRIITKEKHAEEESLEMIVQAGRGLSVIHGKGLHRDIKPNNLLRMRDGRIVVADFEQVLDLNEKRPLTSQAKSTTSFQSPELFCSRKWLPNNASNDIYALGACLYAALIRNEQPPLYYDYMKQGGSKTTPERYQRFIYEAIDALDVSEVMRHYLMRLMGWPQQERRPRWMKRDWEYMYQSINAFIRDAEHRSKIHAKTYAPPEKPKPEVLSQPSTVDSSNFFVPPRTLDELLGASIPLRTIALPFVSEPENAQPRKQSSREDRLQQASAVRLGESEPTHLLPFSPLDDSEMYFSLETGPNTLESKPIQESYTASEPPAHAKLIKFRKRRDLIPKAIIVSAGVIGIGFSTLLYLKPSLFFQMETPVVIQQSARSQQEESIESRVTEQTPLQYALPQTTSQHIVQPEPAPQIAPTQQSIDTVAEPRSEIANSTGMRLRLIPAGRFTMGIDVGNARPQHVVNLDAFYMGTTEVTVRQYKEYIEDTRHRIPVNSLSDTNTPWDGQLQHLDYPVVNVSWVDATGFCQWLTGIERRGTYSLPSEAQWEYACRAGTTAAYNFGRTLTDARFGQRPGTGVSTVGGFPSNPFGLHDMHGNVWEWCLDWYHPNYNGAPDDGSAWLRPSMDDRVIRGGGWDSPARDCTSSTRDYIPADSRGNGAGFRVVRSLEE</sequence>
<gene>
    <name evidence="4" type="ORF">A2675_00655</name>
</gene>
<dbReference type="SMART" id="SM00220">
    <property type="entry name" value="S_TKc"/>
    <property type="match status" value="1"/>
</dbReference>
<dbReference type="PROSITE" id="PS50011">
    <property type="entry name" value="PROTEIN_KINASE_DOM"/>
    <property type="match status" value="1"/>
</dbReference>
<dbReference type="Gene3D" id="3.90.1580.10">
    <property type="entry name" value="paralog of FGE (formylglycine-generating enzyme)"/>
    <property type="match status" value="1"/>
</dbReference>
<evidence type="ECO:0000313" key="5">
    <source>
        <dbReference type="Proteomes" id="UP000176997"/>
    </source>
</evidence>
<dbReference type="GO" id="GO:0120147">
    <property type="term" value="F:formylglycine-generating oxidase activity"/>
    <property type="evidence" value="ECO:0007669"/>
    <property type="project" value="TreeGrafter"/>
</dbReference>
<keyword evidence="2" id="KW-1133">Transmembrane helix</keyword>
<comment type="caution">
    <text evidence="4">The sequence shown here is derived from an EMBL/GenBank/DDBJ whole genome shotgun (WGS) entry which is preliminary data.</text>
</comment>
<dbReference type="PANTHER" id="PTHR23150">
    <property type="entry name" value="SULFATASE MODIFYING FACTOR 1, 2"/>
    <property type="match status" value="1"/>
</dbReference>
<dbReference type="GO" id="GO:0004672">
    <property type="term" value="F:protein kinase activity"/>
    <property type="evidence" value="ECO:0007669"/>
    <property type="project" value="InterPro"/>
</dbReference>
<reference evidence="4 5" key="1">
    <citation type="journal article" date="2016" name="Nat. Commun.">
        <title>Thousands of microbial genomes shed light on interconnected biogeochemical processes in an aquifer system.</title>
        <authorList>
            <person name="Anantharaman K."/>
            <person name="Brown C.T."/>
            <person name="Hug L.A."/>
            <person name="Sharon I."/>
            <person name="Castelle C.J."/>
            <person name="Probst A.J."/>
            <person name="Thomas B.C."/>
            <person name="Singh A."/>
            <person name="Wilkins M.J."/>
            <person name="Karaoz U."/>
            <person name="Brodie E.L."/>
            <person name="Williams K.H."/>
            <person name="Hubbard S.S."/>
            <person name="Banfield J.F."/>
        </authorList>
    </citation>
    <scope>NUCLEOTIDE SEQUENCE [LARGE SCALE GENOMIC DNA]</scope>
</reference>
<dbReference type="AlphaFoldDB" id="A0A1G2S459"/>
<evidence type="ECO:0000256" key="1">
    <source>
        <dbReference type="SAM" id="MobiDB-lite"/>
    </source>
</evidence>
<dbReference type="PANTHER" id="PTHR23150:SF19">
    <property type="entry name" value="FORMYLGLYCINE-GENERATING ENZYME"/>
    <property type="match status" value="1"/>
</dbReference>
<dbReference type="SUPFAM" id="SSF56112">
    <property type="entry name" value="Protein kinase-like (PK-like)"/>
    <property type="match status" value="1"/>
</dbReference>
<organism evidence="4 5">
    <name type="scientific">Candidatus Yonathbacteria bacterium RIFCSPHIGHO2_01_FULL_51_10</name>
    <dbReference type="NCBI Taxonomy" id="1802723"/>
    <lineage>
        <taxon>Bacteria</taxon>
        <taxon>Candidatus Yonathiibacteriota</taxon>
    </lineage>
</organism>
<keyword evidence="2" id="KW-0812">Transmembrane</keyword>
<dbReference type="InterPro" id="IPR016187">
    <property type="entry name" value="CTDL_fold"/>
</dbReference>
<dbReference type="Gene3D" id="1.10.510.10">
    <property type="entry name" value="Transferase(Phosphotransferase) domain 1"/>
    <property type="match status" value="1"/>
</dbReference>
<protein>
    <recommendedName>
        <fullName evidence="3">Protein kinase domain-containing protein</fullName>
    </recommendedName>
</protein>
<dbReference type="Pfam" id="PF00069">
    <property type="entry name" value="Pkinase"/>
    <property type="match status" value="1"/>
</dbReference>
<keyword evidence="2" id="KW-0472">Membrane</keyword>
<name>A0A1G2S459_9BACT</name>
<evidence type="ECO:0000256" key="2">
    <source>
        <dbReference type="SAM" id="Phobius"/>
    </source>
</evidence>
<dbReference type="STRING" id="1802723.A2675_00655"/>
<feature type="region of interest" description="Disordered" evidence="1">
    <location>
        <begin position="373"/>
        <end position="395"/>
    </location>
</feature>
<dbReference type="InterPro" id="IPR011009">
    <property type="entry name" value="Kinase-like_dom_sf"/>
</dbReference>
<evidence type="ECO:0000313" key="4">
    <source>
        <dbReference type="EMBL" id="OHA79807.1"/>
    </source>
</evidence>
<dbReference type="Pfam" id="PF03781">
    <property type="entry name" value="FGE-sulfatase"/>
    <property type="match status" value="1"/>
</dbReference>
<feature type="domain" description="Protein kinase" evidence="3">
    <location>
        <begin position="34"/>
        <end position="309"/>
    </location>
</feature>
<dbReference type="SUPFAM" id="SSF56436">
    <property type="entry name" value="C-type lectin-like"/>
    <property type="match status" value="1"/>
</dbReference>
<dbReference type="GO" id="GO:0005524">
    <property type="term" value="F:ATP binding"/>
    <property type="evidence" value="ECO:0007669"/>
    <property type="project" value="InterPro"/>
</dbReference>
<dbReference type="InterPro" id="IPR000719">
    <property type="entry name" value="Prot_kinase_dom"/>
</dbReference>
<dbReference type="EMBL" id="MHUS01000042">
    <property type="protein sequence ID" value="OHA79807.1"/>
    <property type="molecule type" value="Genomic_DNA"/>
</dbReference>
<dbReference type="InterPro" id="IPR051043">
    <property type="entry name" value="Sulfatase_Mod_Factor_Kinase"/>
</dbReference>
<feature type="transmembrane region" description="Helical" evidence="2">
    <location>
        <begin position="455"/>
        <end position="477"/>
    </location>
</feature>
<dbReference type="InterPro" id="IPR005532">
    <property type="entry name" value="SUMF_dom"/>
</dbReference>
<dbReference type="InterPro" id="IPR042095">
    <property type="entry name" value="SUMF_sf"/>
</dbReference>
<accession>A0A1G2S459</accession>